<gene>
    <name evidence="2" type="primary">C20orf96</name>
    <name evidence="2" type="synonym">C5H20orf96</name>
</gene>
<protein>
    <submittedName>
        <fullName evidence="2">Chromosome 20 open reading frame 96</fullName>
    </submittedName>
</protein>
<reference evidence="2" key="3">
    <citation type="submission" date="2025-09" db="UniProtKB">
        <authorList>
            <consortium name="Ensembl"/>
        </authorList>
    </citation>
    <scope>IDENTIFICATION</scope>
</reference>
<feature type="coiled-coil region" evidence="1">
    <location>
        <begin position="185"/>
        <end position="269"/>
    </location>
</feature>
<dbReference type="PANTHER" id="PTHR28574:SF1">
    <property type="entry name" value="RIKEN CDNA 6820408C15 GENE"/>
    <property type="match status" value="1"/>
</dbReference>
<dbReference type="InParanoid" id="A0A5F4WL37"/>
<reference evidence="2" key="2">
    <citation type="submission" date="2025-08" db="UniProtKB">
        <authorList>
            <consortium name="Ensembl"/>
        </authorList>
    </citation>
    <scope>IDENTIFICATION</scope>
</reference>
<accession>A0A5F4WL37</accession>
<keyword evidence="3" id="KW-1185">Reference proteome</keyword>
<dbReference type="FunCoup" id="A0A5F4WL37">
    <property type="interactions" value="8"/>
</dbReference>
<evidence type="ECO:0000313" key="3">
    <source>
        <dbReference type="Proteomes" id="UP000008225"/>
    </source>
</evidence>
<dbReference type="Ensembl" id="ENSCJAT00000091321.2">
    <property type="protein sequence ID" value="ENSCJAP00000078402.1"/>
    <property type="gene ID" value="ENSCJAG00000020829.5"/>
</dbReference>
<organism evidence="2 3">
    <name type="scientific">Callithrix jacchus</name>
    <name type="common">White-tufted-ear marmoset</name>
    <name type="synonym">Simia Jacchus</name>
    <dbReference type="NCBI Taxonomy" id="9483"/>
    <lineage>
        <taxon>Eukaryota</taxon>
        <taxon>Metazoa</taxon>
        <taxon>Chordata</taxon>
        <taxon>Craniata</taxon>
        <taxon>Vertebrata</taxon>
        <taxon>Euteleostomi</taxon>
        <taxon>Mammalia</taxon>
        <taxon>Eutheria</taxon>
        <taxon>Euarchontoglires</taxon>
        <taxon>Primates</taxon>
        <taxon>Haplorrhini</taxon>
        <taxon>Platyrrhini</taxon>
        <taxon>Cebidae</taxon>
        <taxon>Callitrichinae</taxon>
        <taxon>Callithrix</taxon>
        <taxon>Callithrix</taxon>
    </lineage>
</organism>
<dbReference type="Proteomes" id="UP000008225">
    <property type="component" value="Chromosome 5"/>
</dbReference>
<name>A0A5F4WL37_CALJA</name>
<reference evidence="2" key="1">
    <citation type="submission" date="2009-03" db="EMBL/GenBank/DDBJ databases">
        <authorList>
            <person name="Warren W."/>
            <person name="Ye L."/>
            <person name="Minx P."/>
            <person name="Worley K."/>
            <person name="Gibbs R."/>
            <person name="Wilson R.K."/>
        </authorList>
    </citation>
    <scope>NUCLEOTIDE SEQUENCE [LARGE SCALE GENOMIC DNA]</scope>
</reference>
<dbReference type="InterPro" id="IPR029236">
    <property type="entry name" value="DUF4618"/>
</dbReference>
<evidence type="ECO:0000313" key="2">
    <source>
        <dbReference type="Ensembl" id="ENSCJAP00000078402.1"/>
    </source>
</evidence>
<proteinExistence type="predicted"/>
<keyword evidence="1" id="KW-0175">Coiled coil</keyword>
<dbReference type="AlphaFoldDB" id="A0A5F4WL37"/>
<dbReference type="PANTHER" id="PTHR28574">
    <property type="entry name" value="RIKEN CDNA 6820408C15"/>
    <property type="match status" value="1"/>
</dbReference>
<dbReference type="Bgee" id="ENSCJAG00000020829">
    <property type="expression patterns" value="Expressed in testis and 6 other cell types or tissues"/>
</dbReference>
<evidence type="ECO:0000256" key="1">
    <source>
        <dbReference type="SAM" id="Coils"/>
    </source>
</evidence>
<dbReference type="STRING" id="9483.ENSCJAP00000078402"/>
<dbReference type="GeneTree" id="ENSGT00390000003339"/>
<sequence>MRSSDPALSPPSCPWPRPTPGALLCPVNCSFGFETPILFQVCCLQPLGLGIMEVLTLPNSFQTQALWDLLHSPRVPGYALHSMPTMVVTSHQRKNPRELHRRQNLDPGKMQAKIQLMKTMLRNRQTSLRELQSHENFLAKFNEELIASIQDIEKSTALNVRALLQQQDILTTIIDILEYFNKKRLQQLKSELQEWEEKKKCKTSYLEQQVEQLNAKIDKTQEDVKFLSTYMDHEYSIKSVQIATLMHQLQEVKDSQQDELNDLSEMRRKVLKSLSDKIQKEEKKVLSSLVAKTQRPHEKALLQMVWESQASLKCIHSFRKFIGQFEENVPVLRAEVEELQAQIQEPREVIFEDVLLRRPKCTPDMDVILNIPAEEPLPF</sequence>
<dbReference type="Pfam" id="PF15397">
    <property type="entry name" value="DUF4618"/>
    <property type="match status" value="1"/>
</dbReference>